<dbReference type="OrthoDB" id="6156930at2759"/>
<dbReference type="Proteomes" id="UP001152795">
    <property type="component" value="Unassembled WGS sequence"/>
</dbReference>
<evidence type="ECO:0000313" key="2">
    <source>
        <dbReference type="Proteomes" id="UP001152795"/>
    </source>
</evidence>
<gene>
    <name evidence="1" type="ORF">PACLA_8A081519</name>
</gene>
<comment type="caution">
    <text evidence="1">The sequence shown here is derived from an EMBL/GenBank/DDBJ whole genome shotgun (WGS) entry which is preliminary data.</text>
</comment>
<feature type="non-terminal residue" evidence="1">
    <location>
        <position position="90"/>
    </location>
</feature>
<dbReference type="EMBL" id="CACRXK020019579">
    <property type="protein sequence ID" value="CAB4033819.1"/>
    <property type="molecule type" value="Genomic_DNA"/>
</dbReference>
<proteinExistence type="predicted"/>
<protein>
    <submittedName>
        <fullName evidence="1">Uncharacterized protein</fullName>
    </submittedName>
</protein>
<name>A0A6S7LKQ0_PARCT</name>
<evidence type="ECO:0000313" key="1">
    <source>
        <dbReference type="EMBL" id="CAB4033819.1"/>
    </source>
</evidence>
<dbReference type="AlphaFoldDB" id="A0A6S7LKQ0"/>
<keyword evidence="2" id="KW-1185">Reference proteome</keyword>
<accession>A0A6S7LKQ0</accession>
<reference evidence="1" key="1">
    <citation type="submission" date="2020-04" db="EMBL/GenBank/DDBJ databases">
        <authorList>
            <person name="Alioto T."/>
            <person name="Alioto T."/>
            <person name="Gomez Garrido J."/>
        </authorList>
    </citation>
    <scope>NUCLEOTIDE SEQUENCE</scope>
    <source>
        <strain evidence="1">A484AB</strain>
    </source>
</reference>
<organism evidence="1 2">
    <name type="scientific">Paramuricea clavata</name>
    <name type="common">Red gorgonian</name>
    <name type="synonym">Violescent sea-whip</name>
    <dbReference type="NCBI Taxonomy" id="317549"/>
    <lineage>
        <taxon>Eukaryota</taxon>
        <taxon>Metazoa</taxon>
        <taxon>Cnidaria</taxon>
        <taxon>Anthozoa</taxon>
        <taxon>Octocorallia</taxon>
        <taxon>Malacalcyonacea</taxon>
        <taxon>Plexauridae</taxon>
        <taxon>Paramuricea</taxon>
    </lineage>
</organism>
<sequence>MIFQKPSNKQPTPSFQIENKVLQVTQVFNYLGLSLSPNGKFTLAVKKLADKAHRAMNSTRKKLDICKLPPNLAVKTFDSIISPILLYNSE</sequence>